<evidence type="ECO:0000313" key="2">
    <source>
        <dbReference type="EMBL" id="CAC5404676.1"/>
    </source>
</evidence>
<dbReference type="AlphaFoldDB" id="A0A6J8D9L8"/>
<accession>A0A6J8D9L8</accession>
<organism evidence="2 3">
    <name type="scientific">Mytilus coruscus</name>
    <name type="common">Sea mussel</name>
    <dbReference type="NCBI Taxonomy" id="42192"/>
    <lineage>
        <taxon>Eukaryota</taxon>
        <taxon>Metazoa</taxon>
        <taxon>Spiralia</taxon>
        <taxon>Lophotrochozoa</taxon>
        <taxon>Mollusca</taxon>
        <taxon>Bivalvia</taxon>
        <taxon>Autobranchia</taxon>
        <taxon>Pteriomorphia</taxon>
        <taxon>Mytilida</taxon>
        <taxon>Mytiloidea</taxon>
        <taxon>Mytilidae</taxon>
        <taxon>Mytilinae</taxon>
        <taxon>Mytilus</taxon>
    </lineage>
</organism>
<name>A0A6J8D9L8_MYTCO</name>
<evidence type="ECO:0000259" key="1">
    <source>
        <dbReference type="Pfam" id="PF18738"/>
    </source>
</evidence>
<feature type="domain" description="DZIP3-like HEPN" evidence="1">
    <location>
        <begin position="38"/>
        <end position="151"/>
    </location>
</feature>
<dbReference type="InterPro" id="IPR041249">
    <property type="entry name" value="HEPN_DZIP3"/>
</dbReference>
<dbReference type="Pfam" id="PF18738">
    <property type="entry name" value="HEPN_DZIP3"/>
    <property type="match status" value="1"/>
</dbReference>
<proteinExistence type="predicted"/>
<evidence type="ECO:0000313" key="3">
    <source>
        <dbReference type="Proteomes" id="UP000507470"/>
    </source>
</evidence>
<gene>
    <name evidence="2" type="ORF">MCOR_38434</name>
</gene>
<keyword evidence="3" id="KW-1185">Reference proteome</keyword>
<sequence>MPLLTLTGREENYVRISLLLKGICPRGVRLVFDDRFPPSTLRSTLMMNYEKLHELLDKRIVNSNQWKRLFTKDLTCIADSQNFDISLMVCLIRNLTSMKHPKHGFDRLPPEKETSQASDLARIKFYKNALVNQDNNTIDNETFNEAWRTLSIVSCIDTIIGSPTTRRRNNVSRMLDLRTKILDQSNHELMKEIMQSHDETEELKQSVQCLKLSYNSLKSDHTLMSEELNKIKESIPWNKDGCSGTLDDTVLEGNKNPDPLKALCLSNVQAIHTLHLTVQQKHASSLNVFGSGCTIGNVIMGDQNIINYAKEEAAQSDITQISK</sequence>
<dbReference type="EMBL" id="CACVKT020007001">
    <property type="protein sequence ID" value="CAC5404676.1"/>
    <property type="molecule type" value="Genomic_DNA"/>
</dbReference>
<reference evidence="2 3" key="1">
    <citation type="submission" date="2020-06" db="EMBL/GenBank/DDBJ databases">
        <authorList>
            <person name="Li R."/>
            <person name="Bekaert M."/>
        </authorList>
    </citation>
    <scope>NUCLEOTIDE SEQUENCE [LARGE SCALE GENOMIC DNA]</scope>
    <source>
        <strain evidence="3">wild</strain>
    </source>
</reference>
<dbReference type="OrthoDB" id="5958466at2759"/>
<protein>
    <recommendedName>
        <fullName evidence="1">DZIP3-like HEPN domain-containing protein</fullName>
    </recommendedName>
</protein>
<dbReference type="Proteomes" id="UP000507470">
    <property type="component" value="Unassembled WGS sequence"/>
</dbReference>